<keyword evidence="2" id="KW-0378">Hydrolase</keyword>
<keyword evidence="4" id="KW-0732">Signal</keyword>
<dbReference type="PRINTS" id="PR00922">
    <property type="entry name" value="DADACBPTASE3"/>
</dbReference>
<protein>
    <recommendedName>
        <fullName evidence="7">D-alanyl-D-alanine carboxypeptidase DacB</fullName>
    </recommendedName>
</protein>
<dbReference type="KEGG" id="cbq:AL705_05885"/>
<dbReference type="Gene3D" id="3.40.710.10">
    <property type="entry name" value="DD-peptidase/beta-lactamase superfamily"/>
    <property type="match status" value="2"/>
</dbReference>
<dbReference type="InterPro" id="IPR012338">
    <property type="entry name" value="Beta-lactam/transpept-like"/>
</dbReference>
<dbReference type="OrthoDB" id="56883at2"/>
<dbReference type="InterPro" id="IPR000667">
    <property type="entry name" value="Peptidase_S13"/>
</dbReference>
<evidence type="ECO:0000256" key="4">
    <source>
        <dbReference type="SAM" id="SignalP"/>
    </source>
</evidence>
<feature type="chain" id="PRO_5039573708" description="D-alanyl-D-alanine carboxypeptidase DacB" evidence="4">
    <location>
        <begin position="32"/>
        <end position="462"/>
    </location>
</feature>
<evidence type="ECO:0000313" key="5">
    <source>
        <dbReference type="EMBL" id="ALE19192.1"/>
    </source>
</evidence>
<dbReference type="RefSeq" id="WP_053962221.1">
    <property type="nucleotide sequence ID" value="NZ_CP012390.1"/>
</dbReference>
<dbReference type="GO" id="GO:0000270">
    <property type="term" value="P:peptidoglycan metabolic process"/>
    <property type="evidence" value="ECO:0007669"/>
    <property type="project" value="TreeGrafter"/>
</dbReference>
<reference evidence="5 6" key="1">
    <citation type="journal article" date="2015" name="Genome Announc.">
        <title>Complete Genome Sequences for Two Strains of a Novel Fastidious, Partially Acid-Fast, Gram-Positive Corynebacterineae Bacterium, Derived from Human Clinical Samples.</title>
        <authorList>
            <person name="Nicholson A.C."/>
            <person name="Bell M."/>
            <person name="Humrighouse B.W."/>
            <person name="McQuiston J.R."/>
        </authorList>
    </citation>
    <scope>NUCLEOTIDE SEQUENCE [LARGE SCALE GENOMIC DNA]</scope>
    <source>
        <strain evidence="5 6">X1698</strain>
    </source>
</reference>
<dbReference type="Proteomes" id="UP000068137">
    <property type="component" value="Chromosome"/>
</dbReference>
<organism evidence="5 6">
    <name type="scientific">Lawsonella clevelandensis</name>
    <dbReference type="NCBI Taxonomy" id="1528099"/>
    <lineage>
        <taxon>Bacteria</taxon>
        <taxon>Bacillati</taxon>
        <taxon>Actinomycetota</taxon>
        <taxon>Actinomycetes</taxon>
        <taxon>Mycobacteriales</taxon>
        <taxon>Lawsonellaceae</taxon>
        <taxon>Lawsonella</taxon>
    </lineage>
</organism>
<dbReference type="GO" id="GO:0004185">
    <property type="term" value="F:serine-type carboxypeptidase activity"/>
    <property type="evidence" value="ECO:0007669"/>
    <property type="project" value="InterPro"/>
</dbReference>
<name>A0A0M5KZP3_9ACTN</name>
<dbReference type="Pfam" id="PF02113">
    <property type="entry name" value="Peptidase_S13"/>
    <property type="match status" value="2"/>
</dbReference>
<dbReference type="AlphaFoldDB" id="A0A0M5KZP3"/>
<comment type="similarity">
    <text evidence="1">Belongs to the peptidase S13 family.</text>
</comment>
<feature type="region of interest" description="Disordered" evidence="3">
    <location>
        <begin position="36"/>
        <end position="69"/>
    </location>
</feature>
<gene>
    <name evidence="5" type="ORF">AL705_05885</name>
</gene>
<feature type="signal peptide" evidence="4">
    <location>
        <begin position="1"/>
        <end position="31"/>
    </location>
</feature>
<dbReference type="EMBL" id="CP012390">
    <property type="protein sequence ID" value="ALE19192.1"/>
    <property type="molecule type" value="Genomic_DNA"/>
</dbReference>
<evidence type="ECO:0000256" key="3">
    <source>
        <dbReference type="SAM" id="MobiDB-lite"/>
    </source>
</evidence>
<proteinExistence type="inferred from homology"/>
<accession>A0A0M5KZP3</accession>
<evidence type="ECO:0000313" key="6">
    <source>
        <dbReference type="Proteomes" id="UP000068137"/>
    </source>
</evidence>
<sequence>MRTPHVQFRPRSATAGLLVSLLLCATAVAFPADGQAALPPDHSHPPATALPTVSAQPGQTALPAQPAPSGSCTLTMRKALTSTLQASGITSFGGVVSSSIELWQSGASRPLAPASVTKLLTASAALHTLNPNRRQETGVYLAIDGSLVVRGTGDVTLSRRATGPTFYRNAARLSDLARQVSDKVKLLPIKPKRLIVDTSYYTGPTMAHGWDRWDIGGGSIAPIVPAMLDGARIYDTGWYNPRTATPSLQLGATLAQYLNVKGLTVEVADSTPLALLPLGKVYSAPLTDRVHDMLLYSDNVLAESIGREVAKALAKPASFHGAASAVLTAIGTNGIPTTGAILHDTSGLSTYNRLSARTVAETLRPHTLVDKTQVTDIIEANLPVAGQSGTLRYRFGGQNAAARGHIRAKTGSLNNVSTLAGIVYSLRTSTPYYFAFLVNDTAYWPATSLVDNLAAVLYRTGC</sequence>
<evidence type="ECO:0000256" key="2">
    <source>
        <dbReference type="ARBA" id="ARBA00022801"/>
    </source>
</evidence>
<dbReference type="GO" id="GO:0006508">
    <property type="term" value="P:proteolysis"/>
    <property type="evidence" value="ECO:0007669"/>
    <property type="project" value="InterPro"/>
</dbReference>
<evidence type="ECO:0008006" key="7">
    <source>
        <dbReference type="Google" id="ProtNLM"/>
    </source>
</evidence>
<evidence type="ECO:0000256" key="1">
    <source>
        <dbReference type="ARBA" id="ARBA00006096"/>
    </source>
</evidence>
<dbReference type="PANTHER" id="PTHR30023">
    <property type="entry name" value="D-ALANYL-D-ALANINE CARBOXYPEPTIDASE"/>
    <property type="match status" value="1"/>
</dbReference>
<dbReference type="SUPFAM" id="SSF56601">
    <property type="entry name" value="beta-lactamase/transpeptidase-like"/>
    <property type="match status" value="1"/>
</dbReference>
<dbReference type="PANTHER" id="PTHR30023:SF0">
    <property type="entry name" value="PENICILLIN-SENSITIVE CARBOXYPEPTIDASE A"/>
    <property type="match status" value="1"/>
</dbReference>
<dbReference type="STRING" id="1528099.AL705_05885"/>
<dbReference type="NCBIfam" id="TIGR00666">
    <property type="entry name" value="PBP4"/>
    <property type="match status" value="1"/>
</dbReference>